<geneLocation type="plasmid" evidence="3">
    <name>pjcm18538 dna</name>
</geneLocation>
<keyword evidence="3" id="KW-1185">Reference proteome</keyword>
<dbReference type="GO" id="GO:0003723">
    <property type="term" value="F:RNA binding"/>
    <property type="evidence" value="ECO:0007669"/>
    <property type="project" value="InterPro"/>
</dbReference>
<dbReference type="InterPro" id="IPR005561">
    <property type="entry name" value="ANTAR"/>
</dbReference>
<organism evidence="2 3">
    <name type="scientific">Mycolicibacterium arabiense</name>
    <dbReference type="NCBI Taxonomy" id="1286181"/>
    <lineage>
        <taxon>Bacteria</taxon>
        <taxon>Bacillati</taxon>
        <taxon>Actinomycetota</taxon>
        <taxon>Actinomycetes</taxon>
        <taxon>Mycobacteriales</taxon>
        <taxon>Mycobacteriaceae</taxon>
        <taxon>Mycolicibacterium</taxon>
    </lineage>
</organism>
<feature type="domain" description="ANTAR" evidence="1">
    <location>
        <begin position="27"/>
        <end position="88"/>
    </location>
</feature>
<dbReference type="Proteomes" id="UP000467428">
    <property type="component" value="Chromosome"/>
</dbReference>
<dbReference type="InterPro" id="IPR011006">
    <property type="entry name" value="CheY-like_superfamily"/>
</dbReference>
<sequence length="121" mass="14030">MFSWFVYFWVMLQARDDIRGEDRAADRDFQDQLSEAVQAVSNHRAVIEQAKGMLMLLHDLDADAAFELLRWRSQDRNVKLRVLAEQVVAEFRRLSAAAPLPREVYDRCFMNAHERSGDASA</sequence>
<accession>A0A7I7RXU9</accession>
<protein>
    <recommendedName>
        <fullName evidence="1">ANTAR domain-containing protein</fullName>
    </recommendedName>
</protein>
<evidence type="ECO:0000313" key="3">
    <source>
        <dbReference type="Proteomes" id="UP000467428"/>
    </source>
</evidence>
<dbReference type="InterPro" id="IPR036388">
    <property type="entry name" value="WH-like_DNA-bd_sf"/>
</dbReference>
<dbReference type="AlphaFoldDB" id="A0A7I7RXU9"/>
<dbReference type="KEGG" id="marz:MARA_23140"/>
<evidence type="ECO:0000313" key="2">
    <source>
        <dbReference type="EMBL" id="BBY48846.1"/>
    </source>
</evidence>
<reference evidence="2 3" key="1">
    <citation type="journal article" date="2019" name="Emerg. Microbes Infect.">
        <title>Comprehensive subspecies identification of 175 nontuberculous mycobacteria species based on 7547 genomic profiles.</title>
        <authorList>
            <person name="Matsumoto Y."/>
            <person name="Kinjo T."/>
            <person name="Motooka D."/>
            <person name="Nabeya D."/>
            <person name="Jung N."/>
            <person name="Uechi K."/>
            <person name="Horii T."/>
            <person name="Iida T."/>
            <person name="Fujita J."/>
            <person name="Nakamura S."/>
        </authorList>
    </citation>
    <scope>NUCLEOTIDE SEQUENCE [LARGE SCALE GENOMIC DNA]</scope>
    <source>
        <strain evidence="2 3">JCM 18538</strain>
    </source>
</reference>
<dbReference type="Pfam" id="PF03861">
    <property type="entry name" value="ANTAR"/>
    <property type="match status" value="1"/>
</dbReference>
<gene>
    <name evidence="2" type="ORF">MARA_23140</name>
</gene>
<dbReference type="SUPFAM" id="SSF52172">
    <property type="entry name" value="CheY-like"/>
    <property type="match status" value="1"/>
</dbReference>
<name>A0A7I7RXU9_9MYCO</name>
<evidence type="ECO:0000259" key="1">
    <source>
        <dbReference type="PROSITE" id="PS50921"/>
    </source>
</evidence>
<dbReference type="Gene3D" id="1.10.10.10">
    <property type="entry name" value="Winged helix-like DNA-binding domain superfamily/Winged helix DNA-binding domain"/>
    <property type="match status" value="1"/>
</dbReference>
<dbReference type="SMART" id="SM01012">
    <property type="entry name" value="ANTAR"/>
    <property type="match status" value="1"/>
</dbReference>
<dbReference type="EMBL" id="AP022593">
    <property type="protein sequence ID" value="BBY48846.1"/>
    <property type="molecule type" value="Genomic_DNA"/>
</dbReference>
<proteinExistence type="predicted"/>
<dbReference type="PROSITE" id="PS50921">
    <property type="entry name" value="ANTAR"/>
    <property type="match status" value="1"/>
</dbReference>